<protein>
    <submittedName>
        <fullName evidence="2">Uncharacterized protein</fullName>
    </submittedName>
</protein>
<keyword evidence="1" id="KW-0472">Membrane</keyword>
<feature type="transmembrane region" description="Helical" evidence="1">
    <location>
        <begin position="49"/>
        <end position="71"/>
    </location>
</feature>
<dbReference type="AlphaFoldDB" id="A0A8H3BKN8"/>
<reference evidence="2" key="1">
    <citation type="submission" date="2021-01" db="EMBL/GenBank/DDBJ databases">
        <authorList>
            <person name="Kaushik A."/>
        </authorList>
    </citation>
    <scope>NUCLEOTIDE SEQUENCE</scope>
    <source>
        <strain evidence="2">AG4-R118</strain>
    </source>
</reference>
<organism evidence="2 3">
    <name type="scientific">Rhizoctonia solani</name>
    <dbReference type="NCBI Taxonomy" id="456999"/>
    <lineage>
        <taxon>Eukaryota</taxon>
        <taxon>Fungi</taxon>
        <taxon>Dikarya</taxon>
        <taxon>Basidiomycota</taxon>
        <taxon>Agaricomycotina</taxon>
        <taxon>Agaricomycetes</taxon>
        <taxon>Cantharellales</taxon>
        <taxon>Ceratobasidiaceae</taxon>
        <taxon>Rhizoctonia</taxon>
    </lineage>
</organism>
<gene>
    <name evidence="2" type="ORF">RDB_LOCUS83728</name>
</gene>
<accession>A0A8H3BKN8</accession>
<keyword evidence="1" id="KW-0812">Transmembrane</keyword>
<dbReference type="EMBL" id="CAJMWX010001050">
    <property type="protein sequence ID" value="CAE6458147.1"/>
    <property type="molecule type" value="Genomic_DNA"/>
</dbReference>
<evidence type="ECO:0000313" key="3">
    <source>
        <dbReference type="Proteomes" id="UP000663888"/>
    </source>
</evidence>
<evidence type="ECO:0000313" key="2">
    <source>
        <dbReference type="EMBL" id="CAE6458147.1"/>
    </source>
</evidence>
<proteinExistence type="predicted"/>
<keyword evidence="1" id="KW-1133">Transmembrane helix</keyword>
<sequence length="285" mass="31407">MQEIPPPLSISLPTPILTPCPTSNTMMFIDLDSNSSRHIADKRPAVKSLVFYALCAIVVQSVVGVGIGWPWRMSDTQQRLGNDPPSGWHDPADGGGRMLDYTTIFYGEPLNVIISGNSHPSVLTHEGLHKYAKSIGFSEECLGIHLGDLHGADLGDGEGRKDEQFLGTFHSIAPVSVDGLARQHYFPIWGTCWESLAGGNHFRAWQQKDTKAWFLAVSKEKYVGDNHQIIDDGYNIGRDYLVSRALRRGARVEWREDLLEAGDEGVNHGIAQDGRVAVLTVDYAL</sequence>
<dbReference type="Proteomes" id="UP000663888">
    <property type="component" value="Unassembled WGS sequence"/>
</dbReference>
<evidence type="ECO:0000256" key="1">
    <source>
        <dbReference type="SAM" id="Phobius"/>
    </source>
</evidence>
<name>A0A8H3BKN8_9AGAM</name>
<comment type="caution">
    <text evidence="2">The sequence shown here is derived from an EMBL/GenBank/DDBJ whole genome shotgun (WGS) entry which is preliminary data.</text>
</comment>